<evidence type="ECO:0000313" key="1">
    <source>
        <dbReference type="EMBL" id="OOF66731.1"/>
    </source>
</evidence>
<gene>
    <name evidence="1" type="ORF">BKG89_10135</name>
</gene>
<comment type="caution">
    <text evidence="1">The sequence shown here is derived from an EMBL/GenBank/DDBJ whole genome shotgun (WGS) entry which is preliminary data.</text>
</comment>
<sequence>MKDDLILTKNAMFYKNTQGVTVENIIEEIMDIASSNKNEKEFILNDVNSYSDIDELNYIYSVKVFQINRPVYFSKDKELFDLVHAYILILEIDDYIIVFSKNTSNVSKELKEKFQLIKSIDFANTLANDSEYQKLTLRNMTISDKDIRARSYEAQNLNGLLSLHSAGRSIPANMKIKEKNRTISLSNTGRIVENSGSINIDSLALWAKSQIELLNNTNKPKDSFIHNFARSVELSEILEGNIPTAVLLEYHSIYDYIESINTPIFRKLKNGKYCKICDKRIELIFNEIAKVYEVNKSGICYSGINKLRVSKSGLSIQSPDLRRFYLKEDSKFISLQSAINKKKLFSVTFTDPSYMYFMGNCFQDNSNTSEVRNILDCIEIFLEMSSINSEKGNITNSSKRFESCSLFDLIERIHTKKKDKYIFCDDLGDEWADHITINDKENCISFIHSKHKDTSSSASNLHDVVGQAIKNIGNMRFSKEKFLKKKQTLDKFYNKSKIHRVRRGNLDTLGDDLDKVLKQHSLHRKCIIACSFLSKQNLEDEFNKLVSKQEVKGHIVQLVWILSSFIHAAKESGVIPIIYCKP</sequence>
<dbReference type="EMBL" id="MLAA01000052">
    <property type="protein sequence ID" value="OOF66731.1"/>
    <property type="molecule type" value="Genomic_DNA"/>
</dbReference>
<protein>
    <submittedName>
        <fullName evidence="1">Uncharacterized protein</fullName>
    </submittedName>
</protein>
<reference evidence="1 2" key="1">
    <citation type="submission" date="2016-10" db="EMBL/GenBank/DDBJ databases">
        <title>Rodentibacter gen. nov. and new species.</title>
        <authorList>
            <person name="Christensen H."/>
        </authorList>
    </citation>
    <scope>NUCLEOTIDE SEQUENCE [LARGE SCALE GENOMIC DNA]</scope>
    <source>
        <strain evidence="1 2">1998236014</strain>
    </source>
</reference>
<organism evidence="1 2">
    <name type="scientific">Rodentibacter caecimuris</name>
    <dbReference type="NCBI Taxonomy" id="1796644"/>
    <lineage>
        <taxon>Bacteria</taxon>
        <taxon>Pseudomonadati</taxon>
        <taxon>Pseudomonadota</taxon>
        <taxon>Gammaproteobacteria</taxon>
        <taxon>Pasteurellales</taxon>
        <taxon>Pasteurellaceae</taxon>
        <taxon>Rodentibacter</taxon>
    </lineage>
</organism>
<name>A0ABX3KYH8_9PAST</name>
<evidence type="ECO:0000313" key="2">
    <source>
        <dbReference type="Proteomes" id="UP000188820"/>
    </source>
</evidence>
<proteinExistence type="predicted"/>
<keyword evidence="2" id="KW-1185">Reference proteome</keyword>
<dbReference type="Proteomes" id="UP000188820">
    <property type="component" value="Unassembled WGS sequence"/>
</dbReference>
<accession>A0ABX3KYH8</accession>